<organism evidence="2 3">
    <name type="scientific">Liparis tanakae</name>
    <name type="common">Tanaka's snailfish</name>
    <dbReference type="NCBI Taxonomy" id="230148"/>
    <lineage>
        <taxon>Eukaryota</taxon>
        <taxon>Metazoa</taxon>
        <taxon>Chordata</taxon>
        <taxon>Craniata</taxon>
        <taxon>Vertebrata</taxon>
        <taxon>Euteleostomi</taxon>
        <taxon>Actinopterygii</taxon>
        <taxon>Neopterygii</taxon>
        <taxon>Teleostei</taxon>
        <taxon>Neoteleostei</taxon>
        <taxon>Acanthomorphata</taxon>
        <taxon>Eupercaria</taxon>
        <taxon>Perciformes</taxon>
        <taxon>Cottioidei</taxon>
        <taxon>Cottales</taxon>
        <taxon>Liparidae</taxon>
        <taxon>Liparis</taxon>
    </lineage>
</organism>
<proteinExistence type="predicted"/>
<evidence type="ECO:0000313" key="3">
    <source>
        <dbReference type="Proteomes" id="UP000314294"/>
    </source>
</evidence>
<dbReference type="Proteomes" id="UP000314294">
    <property type="component" value="Unassembled WGS sequence"/>
</dbReference>
<gene>
    <name evidence="2" type="ORF">EYF80_049458</name>
</gene>
<name>A0A4Z2FGQ6_9TELE</name>
<evidence type="ECO:0000256" key="1">
    <source>
        <dbReference type="SAM" id="MobiDB-lite"/>
    </source>
</evidence>
<keyword evidence="3" id="KW-1185">Reference proteome</keyword>
<dbReference type="AlphaFoldDB" id="A0A4Z2FGQ6"/>
<comment type="caution">
    <text evidence="2">The sequence shown here is derived from an EMBL/GenBank/DDBJ whole genome shotgun (WGS) entry which is preliminary data.</text>
</comment>
<accession>A0A4Z2FGQ6</accession>
<protein>
    <submittedName>
        <fullName evidence="2">Uncharacterized protein</fullName>
    </submittedName>
</protein>
<evidence type="ECO:0000313" key="2">
    <source>
        <dbReference type="EMBL" id="TNN40369.1"/>
    </source>
</evidence>
<feature type="region of interest" description="Disordered" evidence="1">
    <location>
        <begin position="74"/>
        <end position="190"/>
    </location>
</feature>
<feature type="compositionally biased region" description="Basic and acidic residues" evidence="1">
    <location>
        <begin position="123"/>
        <end position="137"/>
    </location>
</feature>
<feature type="compositionally biased region" description="Basic and acidic residues" evidence="1">
    <location>
        <begin position="102"/>
        <end position="115"/>
    </location>
</feature>
<dbReference type="EMBL" id="SRLO01001195">
    <property type="protein sequence ID" value="TNN40369.1"/>
    <property type="molecule type" value="Genomic_DNA"/>
</dbReference>
<sequence>MSRFVPPTYSTVTFEKRNLNQSNNQKNAIDFLFGDKSIKGSAATHRVVGVSQNQSNGFSVSGSVNNHIRRLRNRTHSEKSAQAFSAKPKRQSGGRNRGVAAVEKHNKTRSGEEVHVSVGWDSSSERIETAAEKEPERNTGGANRHNGIKPANQGRRKTAACTQEAACTRRPRAVPKDPQKAGTLHTAGLL</sequence>
<reference evidence="2 3" key="1">
    <citation type="submission" date="2019-03" db="EMBL/GenBank/DDBJ databases">
        <title>First draft genome of Liparis tanakae, snailfish: a comprehensive survey of snailfish specific genes.</title>
        <authorList>
            <person name="Kim W."/>
            <person name="Song I."/>
            <person name="Jeong J.-H."/>
            <person name="Kim D."/>
            <person name="Kim S."/>
            <person name="Ryu S."/>
            <person name="Song J.Y."/>
            <person name="Lee S.K."/>
        </authorList>
    </citation>
    <scope>NUCLEOTIDE SEQUENCE [LARGE SCALE GENOMIC DNA]</scope>
    <source>
        <tissue evidence="2">Muscle</tissue>
    </source>
</reference>